<dbReference type="Proteomes" id="UP000036202">
    <property type="component" value="Chromosome"/>
</dbReference>
<dbReference type="KEGG" id="beo:BEH_07240"/>
<name>A0A0H4KUD8_9BACI</name>
<reference evidence="1 2" key="1">
    <citation type="journal article" date="2015" name="PLoS ONE">
        <title>Genome Sequence of Bacillus endophyticus and Analysis of Its Companion Mechanism in the Ketogulonigenium vulgare-Bacillus Strain Consortium.</title>
        <authorList>
            <person name="Jia N."/>
            <person name="Du J."/>
            <person name="Ding M.Z."/>
            <person name="Gao F."/>
            <person name="Yuan Y.J."/>
        </authorList>
    </citation>
    <scope>NUCLEOTIDE SEQUENCE [LARGE SCALE GENOMIC DNA]</scope>
    <source>
        <strain evidence="1 2">Hbe603</strain>
    </source>
</reference>
<dbReference type="EMBL" id="CP011974">
    <property type="protein sequence ID" value="AKO91913.1"/>
    <property type="molecule type" value="Genomic_DNA"/>
</dbReference>
<dbReference type="AlphaFoldDB" id="A0A0H4KUD8"/>
<dbReference type="PATRIC" id="fig|135735.6.peg.1463"/>
<protein>
    <submittedName>
        <fullName evidence="1">Uncharacterized protein</fullName>
    </submittedName>
</protein>
<organism evidence="1 2">
    <name type="scientific">Priestia filamentosa</name>
    <dbReference type="NCBI Taxonomy" id="1402861"/>
    <lineage>
        <taxon>Bacteria</taxon>
        <taxon>Bacillati</taxon>
        <taxon>Bacillota</taxon>
        <taxon>Bacilli</taxon>
        <taxon>Bacillales</taxon>
        <taxon>Bacillaceae</taxon>
        <taxon>Priestia</taxon>
    </lineage>
</organism>
<reference evidence="2" key="2">
    <citation type="submission" date="2015-06" db="EMBL/GenBank/DDBJ databases">
        <title>Genome Sequence of Bacillus endophyticus and Analysis of its Companion Mechanism in the Ketogulonigenium vulgare-Bacillus strain Consortium.</title>
        <authorList>
            <person name="Jia N."/>
            <person name="Du J."/>
            <person name="Ding M.-Z."/>
            <person name="Gao F."/>
            <person name="Yuan Y.-J."/>
        </authorList>
    </citation>
    <scope>NUCLEOTIDE SEQUENCE [LARGE SCALE GENOMIC DNA]</scope>
    <source>
        <strain evidence="2">Hbe603</strain>
    </source>
</reference>
<gene>
    <name evidence="1" type="ORF">BEH_07240</name>
</gene>
<proteinExistence type="predicted"/>
<keyword evidence="2" id="KW-1185">Reference proteome</keyword>
<evidence type="ECO:0000313" key="2">
    <source>
        <dbReference type="Proteomes" id="UP000036202"/>
    </source>
</evidence>
<accession>A0A0H4KUD8</accession>
<dbReference type="OrthoDB" id="2893605at2"/>
<evidence type="ECO:0000313" key="1">
    <source>
        <dbReference type="EMBL" id="AKO91913.1"/>
    </source>
</evidence>
<sequence length="131" mass="15250">MTSYDTVWTVFLNNCKTEDISVPTTEDKIYDCLNNALLHFNNRLRTTLTGDNSTELFSEELDGDSLLILAHYIRLILLKNELTYYTTVSQPFLKEIGMKNYKDQVNSFQYLINDCKSTIDELILNTEEDFL</sequence>
<dbReference type="RefSeq" id="WP_046216873.1">
    <property type="nucleotide sequence ID" value="NZ_CP011974.1"/>
</dbReference>